<feature type="transmembrane region" description="Helical" evidence="3">
    <location>
        <begin position="215"/>
        <end position="233"/>
    </location>
</feature>
<dbReference type="PROSITE" id="PS50887">
    <property type="entry name" value="GGDEF"/>
    <property type="match status" value="1"/>
</dbReference>
<gene>
    <name evidence="5" type="ORF">ISP13_06930</name>
</gene>
<dbReference type="NCBIfam" id="TIGR00254">
    <property type="entry name" value="GGDEF"/>
    <property type="match status" value="1"/>
</dbReference>
<feature type="transmembrane region" description="Helical" evidence="3">
    <location>
        <begin position="254"/>
        <end position="273"/>
    </location>
</feature>
<evidence type="ECO:0000256" key="3">
    <source>
        <dbReference type="SAM" id="Phobius"/>
    </source>
</evidence>
<sequence>MSLRWIGLLAALLVAHLALAYHVGQAQGVLPQLVVIAVQGVAVGAVVVRWRRSPPLIRSPWLLLAIAAFMQILWAATNLLAVVVGDVGGYLTALGVVFSGLYMIPCMFMVARSFVQNEPRVVVMLDLILSCLVAVLLYRLVTQIISGPLASDPSSIYLIIHHADAVDFSLAAMAILRLLGARGFRWRFFYFAAATYVLVNAIVAAVYNRVEMQGLPWWAGSLVDIPYACLAIVTMRQPPRFLRAYHPSLATSQTIVSFAPIMLSLIILMLGISVSRISFIPGVLAASVSVIFYGLRVAFIQSRNLDMQRAIDQTTHRLQQQVGRDPLTGIANRAALDTRLQEVLEEGLRTGSYCSLLMIDIDFFKQYNDSLGHIAGDACLVKVACALSSSQLRARDLVARYGGEEFVVVLADTSAEAALEVAKRLIATIERLQIVHPRCPQGHVTVSIGIATQTHDTSIDPVALLEDADRALYRAKSNGRNRYEVADDMKSDAPAALRGVGATDSALPF</sequence>
<evidence type="ECO:0000313" key="5">
    <source>
        <dbReference type="EMBL" id="MFK2873265.1"/>
    </source>
</evidence>
<dbReference type="Gene3D" id="3.30.70.270">
    <property type="match status" value="1"/>
</dbReference>
<reference evidence="5 6" key="1">
    <citation type="submission" date="2020-10" db="EMBL/GenBank/DDBJ databases">
        <title>Phylogeny of dyella-like bacteria.</title>
        <authorList>
            <person name="Fu J."/>
        </authorList>
    </citation>
    <scope>NUCLEOTIDE SEQUENCE [LARGE SCALE GENOMIC DNA]</scope>
    <source>
        <strain evidence="5 6">DHOB07</strain>
    </source>
</reference>
<dbReference type="InterPro" id="IPR029787">
    <property type="entry name" value="Nucleotide_cyclase"/>
</dbReference>
<feature type="transmembrane region" description="Helical" evidence="3">
    <location>
        <begin position="62"/>
        <end position="84"/>
    </location>
</feature>
<evidence type="ECO:0000256" key="1">
    <source>
        <dbReference type="ARBA" id="ARBA00012528"/>
    </source>
</evidence>
<keyword evidence="6" id="KW-1185">Reference proteome</keyword>
<organism evidence="5 6">
    <name type="scientific">Dyella lipolytica</name>
    <dbReference type="NCBI Taxonomy" id="1867835"/>
    <lineage>
        <taxon>Bacteria</taxon>
        <taxon>Pseudomonadati</taxon>
        <taxon>Pseudomonadota</taxon>
        <taxon>Gammaproteobacteria</taxon>
        <taxon>Lysobacterales</taxon>
        <taxon>Rhodanobacteraceae</taxon>
        <taxon>Dyella</taxon>
    </lineage>
</organism>
<keyword evidence="3" id="KW-0812">Transmembrane</keyword>
<dbReference type="PANTHER" id="PTHR45138">
    <property type="entry name" value="REGULATORY COMPONENTS OF SENSORY TRANSDUCTION SYSTEM"/>
    <property type="match status" value="1"/>
</dbReference>
<dbReference type="Proteomes" id="UP001620405">
    <property type="component" value="Unassembled WGS sequence"/>
</dbReference>
<keyword evidence="3" id="KW-1133">Transmembrane helix</keyword>
<feature type="transmembrane region" description="Helical" evidence="3">
    <location>
        <begin position="90"/>
        <end position="110"/>
    </location>
</feature>
<feature type="transmembrane region" description="Helical" evidence="3">
    <location>
        <begin position="122"/>
        <end position="141"/>
    </location>
</feature>
<feature type="transmembrane region" description="Helical" evidence="3">
    <location>
        <begin position="156"/>
        <end position="176"/>
    </location>
</feature>
<comment type="caution">
    <text evidence="5">The sequence shown here is derived from an EMBL/GenBank/DDBJ whole genome shotgun (WGS) entry which is preliminary data.</text>
</comment>
<evidence type="ECO:0000259" key="4">
    <source>
        <dbReference type="PROSITE" id="PS50887"/>
    </source>
</evidence>
<feature type="domain" description="GGDEF" evidence="4">
    <location>
        <begin position="352"/>
        <end position="488"/>
    </location>
</feature>
<dbReference type="EC" id="2.7.7.65" evidence="1"/>
<dbReference type="EMBL" id="JADIKG010000011">
    <property type="protein sequence ID" value="MFK2873265.1"/>
    <property type="molecule type" value="Genomic_DNA"/>
</dbReference>
<protein>
    <recommendedName>
        <fullName evidence="1">diguanylate cyclase</fullName>
        <ecNumber evidence="1">2.7.7.65</ecNumber>
    </recommendedName>
</protein>
<dbReference type="InterPro" id="IPR043128">
    <property type="entry name" value="Rev_trsase/Diguanyl_cyclase"/>
</dbReference>
<feature type="transmembrane region" description="Helical" evidence="3">
    <location>
        <begin position="188"/>
        <end position="209"/>
    </location>
</feature>
<proteinExistence type="predicted"/>
<evidence type="ECO:0000256" key="2">
    <source>
        <dbReference type="ARBA" id="ARBA00034247"/>
    </source>
</evidence>
<name>A0ABW8ITG6_9GAMM</name>
<keyword evidence="3" id="KW-0472">Membrane</keyword>
<dbReference type="InterPro" id="IPR000160">
    <property type="entry name" value="GGDEF_dom"/>
</dbReference>
<dbReference type="InterPro" id="IPR050469">
    <property type="entry name" value="Diguanylate_Cyclase"/>
</dbReference>
<dbReference type="SUPFAM" id="SSF55073">
    <property type="entry name" value="Nucleotide cyclase"/>
    <property type="match status" value="1"/>
</dbReference>
<dbReference type="PANTHER" id="PTHR45138:SF9">
    <property type="entry name" value="DIGUANYLATE CYCLASE DGCM-RELATED"/>
    <property type="match status" value="1"/>
</dbReference>
<feature type="transmembrane region" description="Helical" evidence="3">
    <location>
        <begin position="30"/>
        <end position="50"/>
    </location>
</feature>
<feature type="transmembrane region" description="Helical" evidence="3">
    <location>
        <begin position="279"/>
        <end position="299"/>
    </location>
</feature>
<evidence type="ECO:0000313" key="6">
    <source>
        <dbReference type="Proteomes" id="UP001620405"/>
    </source>
</evidence>
<dbReference type="SMART" id="SM00267">
    <property type="entry name" value="GGDEF"/>
    <property type="match status" value="1"/>
</dbReference>
<dbReference type="CDD" id="cd01949">
    <property type="entry name" value="GGDEF"/>
    <property type="match status" value="1"/>
</dbReference>
<dbReference type="RefSeq" id="WP_284397831.1">
    <property type="nucleotide sequence ID" value="NZ_BSNQ01000003.1"/>
</dbReference>
<dbReference type="Pfam" id="PF00990">
    <property type="entry name" value="GGDEF"/>
    <property type="match status" value="1"/>
</dbReference>
<comment type="catalytic activity">
    <reaction evidence="2">
        <text>2 GTP = 3',3'-c-di-GMP + 2 diphosphate</text>
        <dbReference type="Rhea" id="RHEA:24898"/>
        <dbReference type="ChEBI" id="CHEBI:33019"/>
        <dbReference type="ChEBI" id="CHEBI:37565"/>
        <dbReference type="ChEBI" id="CHEBI:58805"/>
        <dbReference type="EC" id="2.7.7.65"/>
    </reaction>
</comment>
<accession>A0ABW8ITG6</accession>